<feature type="active site" description="Proton acceptor; specific for D-alanine" evidence="4">
    <location>
        <position position="37"/>
    </location>
</feature>
<comment type="pathway">
    <text evidence="4">Amino-acid biosynthesis; D-alanine biosynthesis; D-alanine from L-alanine: step 1/1.</text>
</comment>
<comment type="function">
    <text evidence="4">Catalyzes the interconversion of L-alanine and D-alanine. May also act on other amino acids.</text>
</comment>
<dbReference type="EMBL" id="FWWR01000009">
    <property type="protein sequence ID" value="SMB84292.1"/>
    <property type="molecule type" value="Genomic_DNA"/>
</dbReference>
<comment type="similarity">
    <text evidence="4">Belongs to the alanine racemase family.</text>
</comment>
<evidence type="ECO:0000259" key="7">
    <source>
        <dbReference type="SMART" id="SM01005"/>
    </source>
</evidence>
<dbReference type="SMART" id="SM01005">
    <property type="entry name" value="Ala_racemase_C"/>
    <property type="match status" value="1"/>
</dbReference>
<feature type="domain" description="Alanine racemase C-terminal" evidence="7">
    <location>
        <begin position="244"/>
        <end position="371"/>
    </location>
</feature>
<dbReference type="InterPro" id="IPR029066">
    <property type="entry name" value="PLP-binding_barrel"/>
</dbReference>
<dbReference type="AlphaFoldDB" id="A0A1W1UT55"/>
<evidence type="ECO:0000313" key="9">
    <source>
        <dbReference type="Proteomes" id="UP000192368"/>
    </source>
</evidence>
<comment type="cofactor">
    <cofactor evidence="1 4 5">
        <name>pyridoxal 5'-phosphate</name>
        <dbReference type="ChEBI" id="CHEBI:597326"/>
    </cofactor>
</comment>
<evidence type="ECO:0000256" key="4">
    <source>
        <dbReference type="HAMAP-Rule" id="MF_01201"/>
    </source>
</evidence>
<dbReference type="Pfam" id="PF01168">
    <property type="entry name" value="Ala_racemase_N"/>
    <property type="match status" value="1"/>
</dbReference>
<dbReference type="CDD" id="cd00430">
    <property type="entry name" value="PLPDE_III_AR"/>
    <property type="match status" value="1"/>
</dbReference>
<dbReference type="GO" id="GO:0009252">
    <property type="term" value="P:peptidoglycan biosynthetic process"/>
    <property type="evidence" value="ECO:0007669"/>
    <property type="project" value="TreeGrafter"/>
</dbReference>
<dbReference type="Pfam" id="PF00842">
    <property type="entry name" value="Ala_racemase_C"/>
    <property type="match status" value="1"/>
</dbReference>
<dbReference type="InterPro" id="IPR001608">
    <property type="entry name" value="Ala_racemase_N"/>
</dbReference>
<dbReference type="Gene3D" id="3.20.20.10">
    <property type="entry name" value="Alanine racemase"/>
    <property type="match status" value="1"/>
</dbReference>
<dbReference type="InterPro" id="IPR000821">
    <property type="entry name" value="Ala_racemase"/>
</dbReference>
<evidence type="ECO:0000256" key="1">
    <source>
        <dbReference type="ARBA" id="ARBA00001933"/>
    </source>
</evidence>
<dbReference type="PANTHER" id="PTHR30511">
    <property type="entry name" value="ALANINE RACEMASE"/>
    <property type="match status" value="1"/>
</dbReference>
<feature type="binding site" evidence="4 6">
    <location>
        <position position="135"/>
    </location>
    <ligand>
        <name>substrate</name>
    </ligand>
</feature>
<feature type="modified residue" description="N6-(pyridoxal phosphate)lysine" evidence="4 5">
    <location>
        <position position="37"/>
    </location>
</feature>
<keyword evidence="9" id="KW-1185">Reference proteome</keyword>
<keyword evidence="3 4" id="KW-0413">Isomerase</keyword>
<name>A0A1W1UT55_PEPAS</name>
<gene>
    <name evidence="8" type="ORF">SAMN00017477_0655</name>
</gene>
<dbReference type="SUPFAM" id="SSF50621">
    <property type="entry name" value="Alanine racemase C-terminal domain-like"/>
    <property type="match status" value="1"/>
</dbReference>
<accession>A0A1W1UT55</accession>
<dbReference type="PRINTS" id="PR00992">
    <property type="entry name" value="ALARACEMASE"/>
</dbReference>
<dbReference type="Proteomes" id="UP000192368">
    <property type="component" value="Unassembled WGS sequence"/>
</dbReference>
<dbReference type="GO" id="GO:0005829">
    <property type="term" value="C:cytosol"/>
    <property type="evidence" value="ECO:0007669"/>
    <property type="project" value="TreeGrafter"/>
</dbReference>
<evidence type="ECO:0000256" key="3">
    <source>
        <dbReference type="ARBA" id="ARBA00023235"/>
    </source>
</evidence>
<dbReference type="Gene3D" id="2.40.37.10">
    <property type="entry name" value="Lyase, Ornithine Decarboxylase, Chain A, domain 1"/>
    <property type="match status" value="1"/>
</dbReference>
<feature type="active site" description="Proton acceptor; specific for L-alanine" evidence="4">
    <location>
        <position position="265"/>
    </location>
</feature>
<dbReference type="InterPro" id="IPR009006">
    <property type="entry name" value="Ala_racemase/Decarboxylase_C"/>
</dbReference>
<dbReference type="GO" id="GO:0030632">
    <property type="term" value="P:D-alanine biosynthetic process"/>
    <property type="evidence" value="ECO:0007669"/>
    <property type="project" value="UniProtKB-UniRule"/>
</dbReference>
<feature type="binding site" evidence="4 6">
    <location>
        <position position="313"/>
    </location>
    <ligand>
        <name>substrate</name>
    </ligand>
</feature>
<dbReference type="OrthoDB" id="9813814at2"/>
<comment type="catalytic activity">
    <reaction evidence="4">
        <text>L-alanine = D-alanine</text>
        <dbReference type="Rhea" id="RHEA:20249"/>
        <dbReference type="ChEBI" id="CHEBI:57416"/>
        <dbReference type="ChEBI" id="CHEBI:57972"/>
        <dbReference type="EC" id="5.1.1.1"/>
    </reaction>
</comment>
<dbReference type="FunFam" id="3.20.20.10:FF:000002">
    <property type="entry name" value="Alanine racemase"/>
    <property type="match status" value="1"/>
</dbReference>
<keyword evidence="2 4" id="KW-0663">Pyridoxal phosphate</keyword>
<evidence type="ECO:0000256" key="5">
    <source>
        <dbReference type="PIRSR" id="PIRSR600821-50"/>
    </source>
</evidence>
<evidence type="ECO:0000256" key="2">
    <source>
        <dbReference type="ARBA" id="ARBA00022898"/>
    </source>
</evidence>
<dbReference type="GO" id="GO:0008784">
    <property type="term" value="F:alanine racemase activity"/>
    <property type="evidence" value="ECO:0007669"/>
    <property type="project" value="UniProtKB-UniRule"/>
</dbReference>
<evidence type="ECO:0000256" key="6">
    <source>
        <dbReference type="PIRSR" id="PIRSR600821-52"/>
    </source>
</evidence>
<dbReference type="NCBIfam" id="TIGR00492">
    <property type="entry name" value="alr"/>
    <property type="match status" value="1"/>
</dbReference>
<proteinExistence type="inferred from homology"/>
<dbReference type="EC" id="5.1.1.1" evidence="4"/>
<organism evidence="8 9">
    <name type="scientific">Peptoniphilus asaccharolyticus DSM 20463</name>
    <dbReference type="NCBI Taxonomy" id="573058"/>
    <lineage>
        <taxon>Bacteria</taxon>
        <taxon>Bacillati</taxon>
        <taxon>Bacillota</taxon>
        <taxon>Tissierellia</taxon>
        <taxon>Tissierellales</taxon>
        <taxon>Peptoniphilaceae</taxon>
        <taxon>Peptoniphilus</taxon>
    </lineage>
</organism>
<sequence>MFSRPSRIEIDLNRLEKNIEAIRKHIPEKTKIIAIVKSNAYSMGDVEIVRHLVELGISNFAVAATSEGIRIRREFKDIEILVLGYTPEYLYESSTRNNLTLTVYSYDAAKKINEISNKIGMDTNVQIKLDTGMNRLGFKNTGESLEEISKISKLSNIKITGIFSHFADSEENKEFTEKQFNDYITFTKKLEEMGIELGMKHINNTGGVFLHPEYSLDAVRPGIALYGTHDGRKEDAIDFGLEFIADIKSEVAHVKTIQPGEGVSYGLVFKADKPTKIATIPIGYSDGILRAMSGKIDVLIQGKRCKQVGVICMDQLMVDVTGVDCNVGDEVVLVGEQGSEKIWINEYSEAADECNTPFLTHLSPRLCRVYIKDGNIVKSTDEILN</sequence>
<protein>
    <recommendedName>
        <fullName evidence="4">Alanine racemase</fullName>
        <ecNumber evidence="4">5.1.1.1</ecNumber>
    </recommendedName>
</protein>
<dbReference type="STRING" id="573058.SAMN00017477_0655"/>
<dbReference type="SUPFAM" id="SSF51419">
    <property type="entry name" value="PLP-binding barrel"/>
    <property type="match status" value="1"/>
</dbReference>
<dbReference type="HAMAP" id="MF_01201">
    <property type="entry name" value="Ala_racemase"/>
    <property type="match status" value="1"/>
</dbReference>
<dbReference type="UniPathway" id="UPA00042">
    <property type="reaction ID" value="UER00497"/>
</dbReference>
<dbReference type="PANTHER" id="PTHR30511:SF0">
    <property type="entry name" value="ALANINE RACEMASE, CATABOLIC-RELATED"/>
    <property type="match status" value="1"/>
</dbReference>
<dbReference type="GO" id="GO:0030170">
    <property type="term" value="F:pyridoxal phosphate binding"/>
    <property type="evidence" value="ECO:0007669"/>
    <property type="project" value="UniProtKB-UniRule"/>
</dbReference>
<dbReference type="RefSeq" id="WP_084230311.1">
    <property type="nucleotide sequence ID" value="NZ_FWWR01000009.1"/>
</dbReference>
<dbReference type="InterPro" id="IPR011079">
    <property type="entry name" value="Ala_racemase_C"/>
</dbReference>
<evidence type="ECO:0000313" key="8">
    <source>
        <dbReference type="EMBL" id="SMB84292.1"/>
    </source>
</evidence>
<reference evidence="9" key="1">
    <citation type="submission" date="2017-04" db="EMBL/GenBank/DDBJ databases">
        <authorList>
            <person name="Varghese N."/>
            <person name="Submissions S."/>
        </authorList>
    </citation>
    <scope>NUCLEOTIDE SEQUENCE [LARGE SCALE GENOMIC DNA]</scope>
    <source>
        <strain evidence="9">DSM 20463</strain>
    </source>
</reference>